<dbReference type="InterPro" id="IPR001466">
    <property type="entry name" value="Beta-lactam-related"/>
</dbReference>
<comment type="similarity">
    <text evidence="1">Belongs to the class-A beta-lactamase family.</text>
</comment>
<dbReference type="Gene3D" id="3.40.710.10">
    <property type="entry name" value="DD-peptidase/beta-lactamase superfamily"/>
    <property type="match status" value="1"/>
</dbReference>
<dbReference type="InterPro" id="IPR050789">
    <property type="entry name" value="Diverse_Enzym_Activities"/>
</dbReference>
<dbReference type="Pfam" id="PF00144">
    <property type="entry name" value="Beta-lactamase"/>
    <property type="match status" value="1"/>
</dbReference>
<organism evidence="4 5">
    <name type="scientific">Oculimacula yallundae</name>
    <dbReference type="NCBI Taxonomy" id="86028"/>
    <lineage>
        <taxon>Eukaryota</taxon>
        <taxon>Fungi</taxon>
        <taxon>Dikarya</taxon>
        <taxon>Ascomycota</taxon>
        <taxon>Pezizomycotina</taxon>
        <taxon>Leotiomycetes</taxon>
        <taxon>Helotiales</taxon>
        <taxon>Ploettnerulaceae</taxon>
        <taxon>Oculimacula</taxon>
    </lineage>
</organism>
<dbReference type="InterPro" id="IPR012338">
    <property type="entry name" value="Beta-lactam/transpept-like"/>
</dbReference>
<dbReference type="EMBL" id="JAZHXI010000016">
    <property type="protein sequence ID" value="KAL2062722.1"/>
    <property type="molecule type" value="Genomic_DNA"/>
</dbReference>
<reference evidence="4 5" key="1">
    <citation type="journal article" date="2024" name="Commun. Biol.">
        <title>Comparative genomic analysis of thermophilic fungi reveals convergent evolutionary adaptations and gene losses.</title>
        <authorList>
            <person name="Steindorff A.S."/>
            <person name="Aguilar-Pontes M.V."/>
            <person name="Robinson A.J."/>
            <person name="Andreopoulos B."/>
            <person name="LaButti K."/>
            <person name="Kuo A."/>
            <person name="Mondo S."/>
            <person name="Riley R."/>
            <person name="Otillar R."/>
            <person name="Haridas S."/>
            <person name="Lipzen A."/>
            <person name="Grimwood J."/>
            <person name="Schmutz J."/>
            <person name="Clum A."/>
            <person name="Reid I.D."/>
            <person name="Moisan M.C."/>
            <person name="Butler G."/>
            <person name="Nguyen T.T.M."/>
            <person name="Dewar K."/>
            <person name="Conant G."/>
            <person name="Drula E."/>
            <person name="Henrissat B."/>
            <person name="Hansel C."/>
            <person name="Singer S."/>
            <person name="Hutchinson M.I."/>
            <person name="de Vries R.P."/>
            <person name="Natvig D.O."/>
            <person name="Powell A.J."/>
            <person name="Tsang A."/>
            <person name="Grigoriev I.V."/>
        </authorList>
    </citation>
    <scope>NUCLEOTIDE SEQUENCE [LARGE SCALE GENOMIC DNA]</scope>
    <source>
        <strain evidence="4 5">CBS 494.80</strain>
    </source>
</reference>
<keyword evidence="2" id="KW-0378">Hydrolase</keyword>
<gene>
    <name evidence="4" type="ORF">VTL71DRAFT_5794</name>
</gene>
<keyword evidence="5" id="KW-1185">Reference proteome</keyword>
<dbReference type="PANTHER" id="PTHR43283:SF17">
    <property type="entry name" value="(LOVD), PUTATIVE (AFU_ORTHOLOGUE AFUA_5G00920)-RELATED"/>
    <property type="match status" value="1"/>
</dbReference>
<protein>
    <recommendedName>
        <fullName evidence="3">Beta-lactamase-related domain-containing protein</fullName>
    </recommendedName>
</protein>
<dbReference type="SUPFAM" id="SSF56601">
    <property type="entry name" value="beta-lactamase/transpeptidase-like"/>
    <property type="match status" value="1"/>
</dbReference>
<name>A0ABR4BYM7_9HELO</name>
<evidence type="ECO:0000256" key="2">
    <source>
        <dbReference type="ARBA" id="ARBA00022801"/>
    </source>
</evidence>
<comment type="caution">
    <text evidence="4">The sequence shown here is derived from an EMBL/GenBank/DDBJ whole genome shotgun (WGS) entry which is preliminary data.</text>
</comment>
<evidence type="ECO:0000259" key="3">
    <source>
        <dbReference type="Pfam" id="PF00144"/>
    </source>
</evidence>
<proteinExistence type="inferred from homology"/>
<feature type="domain" description="Beta-lactamase-related" evidence="3">
    <location>
        <begin position="6"/>
        <end position="386"/>
    </location>
</feature>
<dbReference type="Proteomes" id="UP001595075">
    <property type="component" value="Unassembled WGS sequence"/>
</dbReference>
<evidence type="ECO:0000256" key="1">
    <source>
        <dbReference type="ARBA" id="ARBA00009009"/>
    </source>
</evidence>
<accession>A0ABR4BYM7</accession>
<evidence type="ECO:0000313" key="5">
    <source>
        <dbReference type="Proteomes" id="UP001595075"/>
    </source>
</evidence>
<dbReference type="PANTHER" id="PTHR43283">
    <property type="entry name" value="BETA-LACTAMASE-RELATED"/>
    <property type="match status" value="1"/>
</dbReference>
<evidence type="ECO:0000313" key="4">
    <source>
        <dbReference type="EMBL" id="KAL2062722.1"/>
    </source>
</evidence>
<sequence>MATQSFEQKLQQAIDNGEVVGAVLSAGNRDGSFRYEKAFGYRSLKDRSPMKLDAVMWMASCTKLITSIAALQCVERGLLNLDDDVSEILPELKGLKILTGFEEKDRAEEPILVENSKAVTLRHLLTHSSGLSYDFINPLLTRYRKWQKRTPNLNIESDIKDAFLFPLVFAPGEAFEYGVGIDWAGWMVERVAKTSLDTYFRQNLWDPLGVQGFTFHPQQKPDLWSRMTDMSDREGGMTMFGTAADPNGKIVHHEGKEVWNSSSKECAGGVGSYGAVVDYQVMLHSILADDGKLLKPATVDEMFKSQLTQASRASLMAQMNMEVNISLNNLPKGTECDWGFGGMLTMQDLAGRKKGTLVWGGFPNLLWFIDRVGGMSGIYGSQLNPPGDIKTSELFVEWEKELYKNA</sequence>